<dbReference type="GO" id="GO:0016051">
    <property type="term" value="P:carbohydrate biosynthetic process"/>
    <property type="evidence" value="ECO:0007669"/>
    <property type="project" value="InterPro"/>
</dbReference>
<evidence type="ECO:0000313" key="3">
    <source>
        <dbReference type="Proteomes" id="UP000248395"/>
    </source>
</evidence>
<feature type="domain" description="AFP-like" evidence="1">
    <location>
        <begin position="310"/>
        <end position="360"/>
    </location>
</feature>
<dbReference type="AlphaFoldDB" id="A0A318JI49"/>
<gene>
    <name evidence="2" type="ORF">DFR38_104145</name>
</gene>
<dbReference type="InterPro" id="IPR057736">
    <property type="entry name" value="SAF_PseI/NeuA/NeuB"/>
</dbReference>
<dbReference type="PANTHER" id="PTHR42966">
    <property type="entry name" value="N-ACETYLNEURAMINATE SYNTHASE"/>
    <property type="match status" value="1"/>
</dbReference>
<dbReference type="PROSITE" id="PS50844">
    <property type="entry name" value="AFP_LIKE"/>
    <property type="match status" value="1"/>
</dbReference>
<dbReference type="NCBIfam" id="TIGR03569">
    <property type="entry name" value="NeuB_NnaB"/>
    <property type="match status" value="1"/>
</dbReference>
<dbReference type="Pfam" id="PF03102">
    <property type="entry name" value="NeuB"/>
    <property type="match status" value="1"/>
</dbReference>
<dbReference type="OrthoDB" id="9781701at2"/>
<dbReference type="InterPro" id="IPR013132">
    <property type="entry name" value="PseI/NeuA/B-like_N"/>
</dbReference>
<dbReference type="SUPFAM" id="SSF51569">
    <property type="entry name" value="Aldolase"/>
    <property type="match status" value="1"/>
</dbReference>
<protein>
    <submittedName>
        <fullName evidence="2">N-acetylneuraminate synthase</fullName>
    </submittedName>
</protein>
<dbReference type="InterPro" id="IPR013974">
    <property type="entry name" value="SAF"/>
</dbReference>
<sequence>MAFGSQNSVFIIAEAGVNHNGDREMAFRLVDAAVSAGADAVKFQTFKTEKLVSRSAPKAAYQAKQTGAGSSQYEMLKQLELSHDIHHELKAYCVKRGIQFLSTAFDEGSLDFLCEMDMPFFKVPSGELTNLPLLWKFAHTGKPLVVSTGMATLSEVEAALATICHAITHESEPASLGEVWRTWSSQAARAALAEQVVLLHCTSQYPTPMHEVNLRSMQTLGKAFGLRIGYSDHTEGTLIPTAAVALGAVVIEKHFTLDRTLPGPDHAASLEPAELAQMVGAIRQLEVAMGSATKAPNDSEWDTRAAVRKQVVAARPIKAGHRLERDDLATARTGDGLGAEHLWDLVGSTAKLDLNVGDHL</sequence>
<keyword evidence="3" id="KW-1185">Reference proteome</keyword>
<dbReference type="Gene3D" id="3.20.20.70">
    <property type="entry name" value="Aldolase class I"/>
    <property type="match status" value="1"/>
</dbReference>
<organism evidence="2 3">
    <name type="scientific">Aquitalea magnusonii</name>
    <dbReference type="NCBI Taxonomy" id="332411"/>
    <lineage>
        <taxon>Bacteria</taxon>
        <taxon>Pseudomonadati</taxon>
        <taxon>Pseudomonadota</taxon>
        <taxon>Betaproteobacteria</taxon>
        <taxon>Neisseriales</taxon>
        <taxon>Chromobacteriaceae</taxon>
        <taxon>Aquitalea</taxon>
    </lineage>
</organism>
<accession>A0A318JI49</accession>
<dbReference type="InterPro" id="IPR006190">
    <property type="entry name" value="SAF_AFP_Neu5Ac"/>
</dbReference>
<dbReference type="CDD" id="cd11615">
    <property type="entry name" value="SAF_NeuB_like"/>
    <property type="match status" value="1"/>
</dbReference>
<dbReference type="InterPro" id="IPR036732">
    <property type="entry name" value="AFP_Neu5c_C_sf"/>
</dbReference>
<dbReference type="Pfam" id="PF08666">
    <property type="entry name" value="SAF"/>
    <property type="match status" value="1"/>
</dbReference>
<dbReference type="InterPro" id="IPR013785">
    <property type="entry name" value="Aldolase_TIM"/>
</dbReference>
<dbReference type="SUPFAM" id="SSF51269">
    <property type="entry name" value="AFP III-like domain"/>
    <property type="match status" value="1"/>
</dbReference>
<dbReference type="EMBL" id="QJKC01000004">
    <property type="protein sequence ID" value="PXX49503.1"/>
    <property type="molecule type" value="Genomic_DNA"/>
</dbReference>
<name>A0A318JI49_9NEIS</name>
<dbReference type="InterPro" id="IPR051690">
    <property type="entry name" value="PseI-like"/>
</dbReference>
<dbReference type="PANTHER" id="PTHR42966:SF1">
    <property type="entry name" value="SIALIC ACID SYNTHASE"/>
    <property type="match status" value="1"/>
</dbReference>
<dbReference type="GO" id="GO:0047444">
    <property type="term" value="F:N-acylneuraminate-9-phosphate synthase activity"/>
    <property type="evidence" value="ECO:0007669"/>
    <property type="project" value="TreeGrafter"/>
</dbReference>
<reference evidence="2 3" key="1">
    <citation type="submission" date="2018-05" db="EMBL/GenBank/DDBJ databases">
        <title>Genomic Encyclopedia of Type Strains, Phase IV (KMG-IV): sequencing the most valuable type-strain genomes for metagenomic binning, comparative biology and taxonomic classification.</title>
        <authorList>
            <person name="Goeker M."/>
        </authorList>
    </citation>
    <scope>NUCLEOTIDE SEQUENCE [LARGE SCALE GENOMIC DNA]</scope>
    <source>
        <strain evidence="2 3">DSM 25134</strain>
    </source>
</reference>
<evidence type="ECO:0000259" key="1">
    <source>
        <dbReference type="PROSITE" id="PS50844"/>
    </source>
</evidence>
<dbReference type="Proteomes" id="UP000248395">
    <property type="component" value="Unassembled WGS sequence"/>
</dbReference>
<proteinExistence type="predicted"/>
<dbReference type="InterPro" id="IPR020007">
    <property type="entry name" value="NeuB/NeuA"/>
</dbReference>
<evidence type="ECO:0000313" key="2">
    <source>
        <dbReference type="EMBL" id="PXX49503.1"/>
    </source>
</evidence>
<comment type="caution">
    <text evidence="2">The sequence shown here is derived from an EMBL/GenBank/DDBJ whole genome shotgun (WGS) entry which is preliminary data.</text>
</comment>